<dbReference type="PANTHER" id="PTHR21711">
    <property type="entry name" value="MITOCHONDRIAL INNER MEMBRANE PROTEASE"/>
    <property type="match status" value="1"/>
</dbReference>
<keyword evidence="2 6" id="KW-0645">Protease</keyword>
<evidence type="ECO:0000256" key="1">
    <source>
        <dbReference type="ARBA" id="ARBA00009915"/>
    </source>
</evidence>
<evidence type="ECO:0000256" key="6">
    <source>
        <dbReference type="RuleBase" id="RU364057"/>
    </source>
</evidence>
<proteinExistence type="inferred from homology"/>
<evidence type="ECO:0000256" key="3">
    <source>
        <dbReference type="ARBA" id="ARBA00022723"/>
    </source>
</evidence>
<dbReference type="EC" id="3.4.24.-" evidence="6"/>
<accession>A0A0H5RBT5</accession>
<dbReference type="GO" id="GO:0046872">
    <property type="term" value="F:metal ion binding"/>
    <property type="evidence" value="ECO:0007669"/>
    <property type="project" value="UniProtKB-KW"/>
</dbReference>
<organism evidence="7">
    <name type="scientific">Spongospora subterranea</name>
    <dbReference type="NCBI Taxonomy" id="70186"/>
    <lineage>
        <taxon>Eukaryota</taxon>
        <taxon>Sar</taxon>
        <taxon>Rhizaria</taxon>
        <taxon>Endomyxa</taxon>
        <taxon>Phytomyxea</taxon>
        <taxon>Plasmodiophorida</taxon>
        <taxon>Plasmodiophoridae</taxon>
        <taxon>Spongospora</taxon>
    </lineage>
</organism>
<keyword evidence="5 6" id="KW-0482">Metalloprotease</keyword>
<keyword evidence="4 6" id="KW-0378">Hydrolase</keyword>
<comment type="similarity">
    <text evidence="1 6">Belongs to the peptidase M76 family.</text>
</comment>
<evidence type="ECO:0000256" key="5">
    <source>
        <dbReference type="ARBA" id="ARBA00023049"/>
    </source>
</evidence>
<evidence type="ECO:0000256" key="2">
    <source>
        <dbReference type="ARBA" id="ARBA00022670"/>
    </source>
</evidence>
<evidence type="ECO:0000256" key="4">
    <source>
        <dbReference type="ARBA" id="ARBA00022801"/>
    </source>
</evidence>
<dbReference type="GO" id="GO:0034982">
    <property type="term" value="P:mitochondrial protein processing"/>
    <property type="evidence" value="ECO:0007669"/>
    <property type="project" value="TreeGrafter"/>
</dbReference>
<dbReference type="GO" id="GO:0033615">
    <property type="term" value="P:mitochondrial proton-transporting ATP synthase complex assembly"/>
    <property type="evidence" value="ECO:0007669"/>
    <property type="project" value="TreeGrafter"/>
</dbReference>
<dbReference type="PANTHER" id="PTHR21711:SF0">
    <property type="entry name" value="MITOCHONDRIAL INNER MEMBRANE PROTEASE ATP23 HOMOLOG"/>
    <property type="match status" value="1"/>
</dbReference>
<sequence length="186" mass="21094">MADQSRLKQQHDQCEEWKSQALKSPFVRFMVDAMTRSGCRVDERYFRCVPCVEQVGGGLYYDDKGHTSVVLCENRLVSQDQTTTASVHELIHAFDHCRAEQDIHNLVHHACTEIRAANLSGDCHWRREISRGNFNLVKQHQNCVRRRAILSVSMNPACSSEADAAAAVDTAWEVCFADTAPFERIP</sequence>
<dbReference type="AlphaFoldDB" id="A0A0H5RBT5"/>
<dbReference type="InterPro" id="IPR019165">
    <property type="entry name" value="Peptidase_M76_ATP23"/>
</dbReference>
<reference evidence="7" key="1">
    <citation type="submission" date="2015-04" db="EMBL/GenBank/DDBJ databases">
        <title>The genome sequence of the plant pathogenic Rhizarian Plasmodiophora brassicae reveals insights in its biotrophic life cycle and the origin of chitin synthesis.</title>
        <authorList>
            <person name="Schwelm A."/>
            <person name="Fogelqvist J."/>
            <person name="Knaust A."/>
            <person name="Julke S."/>
            <person name="Lilja T."/>
            <person name="Dhandapani V."/>
            <person name="Bonilla-Rosso G."/>
            <person name="Karlsson M."/>
            <person name="Shevchenko A."/>
            <person name="Choi S.R."/>
            <person name="Kim H.G."/>
            <person name="Park J.Y."/>
            <person name="Lim Y.P."/>
            <person name="Ludwig-Muller J."/>
            <person name="Dixelius C."/>
        </authorList>
    </citation>
    <scope>NUCLEOTIDE SEQUENCE</scope>
    <source>
        <tissue evidence="7">Potato root galls</tissue>
    </source>
</reference>
<dbReference type="GO" id="GO:0004222">
    <property type="term" value="F:metalloendopeptidase activity"/>
    <property type="evidence" value="ECO:0007669"/>
    <property type="project" value="InterPro"/>
</dbReference>
<protein>
    <recommendedName>
        <fullName evidence="6">Mitochondrial inner membrane protease ATP23</fullName>
        <ecNumber evidence="6">3.4.24.-</ecNumber>
    </recommendedName>
</protein>
<evidence type="ECO:0000313" key="7">
    <source>
        <dbReference type="EMBL" id="CRZ11067.1"/>
    </source>
</evidence>
<keyword evidence="3 6" id="KW-0479">Metal-binding</keyword>
<dbReference type="GO" id="GO:0005739">
    <property type="term" value="C:mitochondrion"/>
    <property type="evidence" value="ECO:0007669"/>
    <property type="project" value="GOC"/>
</dbReference>
<name>A0A0H5RBT5_9EUKA</name>
<dbReference type="EMBL" id="HACM01010625">
    <property type="protein sequence ID" value="CRZ11067.1"/>
    <property type="molecule type" value="Transcribed_RNA"/>
</dbReference>
<dbReference type="Pfam" id="PF09768">
    <property type="entry name" value="Peptidase_M76"/>
    <property type="match status" value="1"/>
</dbReference>